<sequence length="139" mass="14173">MIKKVFITAAAAVVMSVPLAGVAWADPAPDGGNNNPVGGPGGMPDKIGTAAGLSEPKTPGSAFSDAKAYYESQHGGAHTNTPTAYTEYINTFVAPTLGAQPWETTPGGIGIKTFTSGCNNGRHLTDGSPDRNAICTQRP</sequence>
<evidence type="ECO:0000256" key="2">
    <source>
        <dbReference type="SAM" id="SignalP"/>
    </source>
</evidence>
<dbReference type="EMBL" id="AP022574">
    <property type="protein sequence ID" value="BBX67638.1"/>
    <property type="molecule type" value="Genomic_DNA"/>
</dbReference>
<evidence type="ECO:0000313" key="3">
    <source>
        <dbReference type="EMBL" id="BBX67638.1"/>
    </source>
</evidence>
<feature type="region of interest" description="Disordered" evidence="1">
    <location>
        <begin position="31"/>
        <end position="62"/>
    </location>
</feature>
<dbReference type="KEGG" id="mpsc:MPSYJ_10990"/>
<accession>A0A7I7M624</accession>
<keyword evidence="2" id="KW-0732">Signal</keyword>
<dbReference type="Proteomes" id="UP000466514">
    <property type="component" value="Chromosome"/>
</dbReference>
<dbReference type="RefSeq" id="WP_163720733.1">
    <property type="nucleotide sequence ID" value="NZ_AP022574.1"/>
</dbReference>
<feature type="signal peptide" evidence="2">
    <location>
        <begin position="1"/>
        <end position="25"/>
    </location>
</feature>
<organism evidence="3 4">
    <name type="scientific">Mycolicibacterium psychrotolerans</name>
    <dbReference type="NCBI Taxonomy" id="216929"/>
    <lineage>
        <taxon>Bacteria</taxon>
        <taxon>Bacillati</taxon>
        <taxon>Actinomycetota</taxon>
        <taxon>Actinomycetes</taxon>
        <taxon>Mycobacteriales</taxon>
        <taxon>Mycobacteriaceae</taxon>
        <taxon>Mycolicibacterium</taxon>
    </lineage>
</organism>
<protein>
    <submittedName>
        <fullName evidence="3">Uncharacterized protein</fullName>
    </submittedName>
</protein>
<reference evidence="3 4" key="1">
    <citation type="journal article" date="2019" name="Emerg. Microbes Infect.">
        <title>Comprehensive subspecies identification of 175 nontuberculous mycobacteria species based on 7547 genomic profiles.</title>
        <authorList>
            <person name="Matsumoto Y."/>
            <person name="Kinjo T."/>
            <person name="Motooka D."/>
            <person name="Nabeya D."/>
            <person name="Jung N."/>
            <person name="Uechi K."/>
            <person name="Horii T."/>
            <person name="Iida T."/>
            <person name="Fujita J."/>
            <person name="Nakamura S."/>
        </authorList>
    </citation>
    <scope>NUCLEOTIDE SEQUENCE [LARGE SCALE GENOMIC DNA]</scope>
    <source>
        <strain evidence="3 4">JCM 13323</strain>
    </source>
</reference>
<gene>
    <name evidence="3" type="ORF">MPSYJ_10990</name>
</gene>
<evidence type="ECO:0000313" key="4">
    <source>
        <dbReference type="Proteomes" id="UP000466514"/>
    </source>
</evidence>
<proteinExistence type="predicted"/>
<name>A0A7I7M624_9MYCO</name>
<keyword evidence="4" id="KW-1185">Reference proteome</keyword>
<evidence type="ECO:0000256" key="1">
    <source>
        <dbReference type="SAM" id="MobiDB-lite"/>
    </source>
</evidence>
<feature type="chain" id="PRO_5029613273" evidence="2">
    <location>
        <begin position="26"/>
        <end position="139"/>
    </location>
</feature>
<dbReference type="AlphaFoldDB" id="A0A7I7M624"/>